<dbReference type="NCBIfam" id="TIGR00756">
    <property type="entry name" value="PPR"/>
    <property type="match status" value="3"/>
</dbReference>
<gene>
    <name evidence="4" type="ORF">Cni_G04016</name>
</gene>
<dbReference type="AlphaFoldDB" id="A0AAQ3JUM8"/>
<feature type="repeat" description="PPR" evidence="3">
    <location>
        <begin position="294"/>
        <end position="324"/>
    </location>
</feature>
<organism evidence="4 5">
    <name type="scientific">Canna indica</name>
    <name type="common">Indian-shot</name>
    <dbReference type="NCBI Taxonomy" id="4628"/>
    <lineage>
        <taxon>Eukaryota</taxon>
        <taxon>Viridiplantae</taxon>
        <taxon>Streptophyta</taxon>
        <taxon>Embryophyta</taxon>
        <taxon>Tracheophyta</taxon>
        <taxon>Spermatophyta</taxon>
        <taxon>Magnoliopsida</taxon>
        <taxon>Liliopsida</taxon>
        <taxon>Zingiberales</taxon>
        <taxon>Cannaceae</taxon>
        <taxon>Canna</taxon>
    </lineage>
</organism>
<comment type="similarity">
    <text evidence="2">Belongs to the PPR family. PCMP-E subfamily.</text>
</comment>
<dbReference type="FunFam" id="1.25.40.10:FF:000090">
    <property type="entry name" value="Pentatricopeptide repeat-containing protein, chloroplastic"/>
    <property type="match status" value="1"/>
</dbReference>
<feature type="repeat" description="PPR" evidence="3">
    <location>
        <begin position="462"/>
        <end position="496"/>
    </location>
</feature>
<dbReference type="PANTHER" id="PTHR47926:SF342">
    <property type="entry name" value="TETRATRICOPEPTIDE-LIKE HELICAL DOMAIN-CONTAINING PROTEIN-RELATED"/>
    <property type="match status" value="1"/>
</dbReference>
<dbReference type="Gene3D" id="1.25.40.10">
    <property type="entry name" value="Tetratricopeptide repeat domain"/>
    <property type="match status" value="3"/>
</dbReference>
<dbReference type="InterPro" id="IPR046960">
    <property type="entry name" value="PPR_At4g14850-like_plant"/>
</dbReference>
<dbReference type="Pfam" id="PF13041">
    <property type="entry name" value="PPR_2"/>
    <property type="match status" value="1"/>
</dbReference>
<dbReference type="InterPro" id="IPR011990">
    <property type="entry name" value="TPR-like_helical_dom_sf"/>
</dbReference>
<dbReference type="PROSITE" id="PS51375">
    <property type="entry name" value="PPR"/>
    <property type="match status" value="4"/>
</dbReference>
<feature type="repeat" description="PPR" evidence="3">
    <location>
        <begin position="108"/>
        <end position="142"/>
    </location>
</feature>
<keyword evidence="1" id="KW-0677">Repeat</keyword>
<dbReference type="PANTHER" id="PTHR47926">
    <property type="entry name" value="PENTATRICOPEPTIDE REPEAT-CONTAINING PROTEIN"/>
    <property type="match status" value="1"/>
</dbReference>
<dbReference type="FunFam" id="1.25.40.10:FF:000196">
    <property type="entry name" value="Pentatricopeptide repeat-containing protein At4g14850"/>
    <property type="match status" value="1"/>
</dbReference>
<evidence type="ECO:0000256" key="2">
    <source>
        <dbReference type="ARBA" id="ARBA00061659"/>
    </source>
</evidence>
<dbReference type="Pfam" id="PF01535">
    <property type="entry name" value="PPR"/>
    <property type="match status" value="7"/>
</dbReference>
<keyword evidence="5" id="KW-1185">Reference proteome</keyword>
<dbReference type="InterPro" id="IPR002885">
    <property type="entry name" value="PPR_rpt"/>
</dbReference>
<protein>
    <submittedName>
        <fullName evidence="4">Pentatricopeptide repeat-containing protein</fullName>
    </submittedName>
</protein>
<dbReference type="Proteomes" id="UP001327560">
    <property type="component" value="Chromosome 1"/>
</dbReference>
<name>A0AAQ3JUM8_9LILI</name>
<dbReference type="EMBL" id="CP136890">
    <property type="protein sequence ID" value="WOK95309.1"/>
    <property type="molecule type" value="Genomic_DNA"/>
</dbReference>
<evidence type="ECO:0000313" key="4">
    <source>
        <dbReference type="EMBL" id="WOK95309.1"/>
    </source>
</evidence>
<reference evidence="4 5" key="1">
    <citation type="submission" date="2023-10" db="EMBL/GenBank/DDBJ databases">
        <title>Chromosome-scale genome assembly provides insights into flower coloration mechanisms of Canna indica.</title>
        <authorList>
            <person name="Li C."/>
        </authorList>
    </citation>
    <scope>NUCLEOTIDE SEQUENCE [LARGE SCALE GENOMIC DNA]</scope>
    <source>
        <tissue evidence="4">Flower</tissue>
    </source>
</reference>
<dbReference type="GO" id="GO:0003723">
    <property type="term" value="F:RNA binding"/>
    <property type="evidence" value="ECO:0007669"/>
    <property type="project" value="InterPro"/>
</dbReference>
<evidence type="ECO:0000256" key="3">
    <source>
        <dbReference type="PROSITE-ProRule" id="PRU00708"/>
    </source>
</evidence>
<sequence>MCSLARLIRRRALTATNTLPLQAYANLPSPASLPYSPRPLSDPVALSSSARAAASADDLRVVSALHAVAVLYGFHAHVVVATAILDAYSKCGDLYSSRKMFDAMPHKNVISWNAMIAGYTNAGMSVPALELFRHLRCAELQLGADEYTVASSLTACAGIGNLWTGSQIHGYVMRAGFGMDHAVISALANMYFRCGDVDSAETAMKGRESLCLSTTIMMINGYVANGRYSDALEFVVHFVLDYLTELIILDCSILVSILTVSAHLRLLRLGKQVHGQIIRLGSCGYYSSLSNGNDTVLWSALIDMYCKCSSIMDAQSIFDSIQEKHVACWNTLITGYIHHGLLEEARGMFDNMPNKNVISWTTMISGYTQQGSPQEGLRLLASMYSEGGLVQGNCFTFAIALDACSCLAALAAGKQIHAQVVRTGIHFGHNSLVVETALVDMYAKSGNLKYAQSVFERMRKKNVVSWTSMINGYAVHGSGLDAINVFEQMINMGLEPNEVTFVVVLTACSRCGLANKAAHYFKLMTERYNIMPTEDHYTCIIDLLSRAGKLMEAWKLLEELYVRKKNCKKIGAFDNGEHASMWGALLAGCSMHGEVEIASKVVSKMLVSKQQISDSYIALSNVYAASDMWDEVYKVREEWRKQGVCREPGLSHIQFGAIT</sequence>
<dbReference type="InterPro" id="IPR046848">
    <property type="entry name" value="E_motif"/>
</dbReference>
<dbReference type="GO" id="GO:0009451">
    <property type="term" value="P:RNA modification"/>
    <property type="evidence" value="ECO:0007669"/>
    <property type="project" value="InterPro"/>
</dbReference>
<evidence type="ECO:0000256" key="1">
    <source>
        <dbReference type="ARBA" id="ARBA00022737"/>
    </source>
</evidence>
<dbReference type="Pfam" id="PF20431">
    <property type="entry name" value="E_motif"/>
    <property type="match status" value="1"/>
</dbReference>
<evidence type="ECO:0000313" key="5">
    <source>
        <dbReference type="Proteomes" id="UP001327560"/>
    </source>
</evidence>
<proteinExistence type="inferred from homology"/>
<accession>A0AAQ3JUM8</accession>
<feature type="repeat" description="PPR" evidence="3">
    <location>
        <begin position="325"/>
        <end position="359"/>
    </location>
</feature>